<dbReference type="KEGG" id="acht:bsdcttw_04010"/>
<dbReference type="RefSeq" id="WP_185257796.1">
    <property type="nucleotide sequence ID" value="NZ_AP023368.1"/>
</dbReference>
<dbReference type="PANTHER" id="PTHR22916:SF3">
    <property type="entry name" value="UDP-GLCNAC:BETAGAL BETA-1,3-N-ACETYLGLUCOSAMINYLTRANSFERASE-LIKE PROTEIN 1"/>
    <property type="match status" value="1"/>
</dbReference>
<accession>A0A7I8DG47</accession>
<reference evidence="2 3" key="1">
    <citation type="submission" date="2020-08" db="EMBL/GenBank/DDBJ databases">
        <title>Draft genome sequencing of an Anaerocolumna strain isolated from anoxic soil subjected to BSD treatment.</title>
        <authorList>
            <person name="Uek A."/>
            <person name="Tonouchi A."/>
        </authorList>
    </citation>
    <scope>NUCLEOTIDE SEQUENCE [LARGE SCALE GENOMIC DNA]</scope>
    <source>
        <strain evidence="2 3">CTTW</strain>
    </source>
</reference>
<dbReference type="Proteomes" id="UP000515703">
    <property type="component" value="Chromosome"/>
</dbReference>
<gene>
    <name evidence="2" type="ORF">bsdcttw_04010</name>
</gene>
<dbReference type="PANTHER" id="PTHR22916">
    <property type="entry name" value="GLYCOSYLTRANSFERASE"/>
    <property type="match status" value="1"/>
</dbReference>
<dbReference type="AlphaFoldDB" id="A0A7I8DG47"/>
<dbReference type="SUPFAM" id="SSF53448">
    <property type="entry name" value="Nucleotide-diphospho-sugar transferases"/>
    <property type="match status" value="1"/>
</dbReference>
<dbReference type="EMBL" id="AP023368">
    <property type="protein sequence ID" value="BCJ97360.1"/>
    <property type="molecule type" value="Genomic_DNA"/>
</dbReference>
<dbReference type="Gene3D" id="3.90.550.10">
    <property type="entry name" value="Spore Coat Polysaccharide Biosynthesis Protein SpsA, Chain A"/>
    <property type="match status" value="1"/>
</dbReference>
<organism evidence="2 3">
    <name type="scientific">Anaerocolumna chitinilytica</name>
    <dbReference type="NCBI Taxonomy" id="1727145"/>
    <lineage>
        <taxon>Bacteria</taxon>
        <taxon>Bacillati</taxon>
        <taxon>Bacillota</taxon>
        <taxon>Clostridia</taxon>
        <taxon>Lachnospirales</taxon>
        <taxon>Lachnospiraceae</taxon>
        <taxon>Anaerocolumna</taxon>
    </lineage>
</organism>
<dbReference type="InterPro" id="IPR001173">
    <property type="entry name" value="Glyco_trans_2-like"/>
</dbReference>
<dbReference type="Pfam" id="PF00535">
    <property type="entry name" value="Glycos_transf_2"/>
    <property type="match status" value="1"/>
</dbReference>
<dbReference type="InterPro" id="IPR029044">
    <property type="entry name" value="Nucleotide-diphossugar_trans"/>
</dbReference>
<protein>
    <recommendedName>
        <fullName evidence="1">Glycosyltransferase 2-like domain-containing protein</fullName>
    </recommendedName>
</protein>
<proteinExistence type="predicted"/>
<reference evidence="2 3" key="2">
    <citation type="submission" date="2020-08" db="EMBL/GenBank/DDBJ databases">
        <authorList>
            <person name="Ueki A."/>
            <person name="Tonouchi A."/>
        </authorList>
    </citation>
    <scope>NUCLEOTIDE SEQUENCE [LARGE SCALE GENOMIC DNA]</scope>
    <source>
        <strain evidence="2 3">CTTW</strain>
    </source>
</reference>
<keyword evidence="3" id="KW-1185">Reference proteome</keyword>
<name>A0A7I8DG47_9FIRM</name>
<sequence>MKIAVLMSTYNGEAFLNLQMQSLSEQTVVDSITVYIRDDRSTDNTINIIQKWEKKIKIILIQGINKGPAMSFWDLLKYVPGEFDYYAFCDQDDIWDKDKLEIATGYLNDDVHLYTCNCRSIDANNNIFEKKRRKEYPVISIETLFVSGVTQGCAMVFSKKLKEYICNLHITTIPMHDLIVMLYALQMGRVYWDIEPHFSYRFHSNNVIAKEKKKVFSKLLTTVRRWDKNKNVSMSNVATELLAQVTINNVETEKFLRQISNYKKSIKSKYLLLNNKKIRSCNQRALRSFYIRIILNYL</sequence>
<evidence type="ECO:0000313" key="3">
    <source>
        <dbReference type="Proteomes" id="UP000515703"/>
    </source>
</evidence>
<evidence type="ECO:0000259" key="1">
    <source>
        <dbReference type="Pfam" id="PF00535"/>
    </source>
</evidence>
<evidence type="ECO:0000313" key="2">
    <source>
        <dbReference type="EMBL" id="BCJ97360.1"/>
    </source>
</evidence>
<feature type="domain" description="Glycosyltransferase 2-like" evidence="1">
    <location>
        <begin position="5"/>
        <end position="162"/>
    </location>
</feature>
<dbReference type="GO" id="GO:0016758">
    <property type="term" value="F:hexosyltransferase activity"/>
    <property type="evidence" value="ECO:0007669"/>
    <property type="project" value="UniProtKB-ARBA"/>
</dbReference>